<reference evidence="3" key="1">
    <citation type="journal article" date="2019" name="Int. J. Syst. Evol. Microbiol.">
        <title>The Global Catalogue of Microorganisms (GCM) 10K type strain sequencing project: providing services to taxonomists for standard genome sequencing and annotation.</title>
        <authorList>
            <consortium name="The Broad Institute Genomics Platform"/>
            <consortium name="The Broad Institute Genome Sequencing Center for Infectious Disease"/>
            <person name="Wu L."/>
            <person name="Ma J."/>
        </authorList>
    </citation>
    <scope>NUCLEOTIDE SEQUENCE [LARGE SCALE GENOMIC DNA]</scope>
    <source>
        <strain evidence="3">CGMCC 4.1621</strain>
    </source>
</reference>
<dbReference type="Gene3D" id="1.10.260.40">
    <property type="entry name" value="lambda repressor-like DNA-binding domains"/>
    <property type="match status" value="1"/>
</dbReference>
<dbReference type="SUPFAM" id="SSF47413">
    <property type="entry name" value="lambda repressor-like DNA-binding domains"/>
    <property type="match status" value="1"/>
</dbReference>
<keyword evidence="3" id="KW-1185">Reference proteome</keyword>
<feature type="domain" description="HTH cro/C1-type" evidence="1">
    <location>
        <begin position="9"/>
        <end position="65"/>
    </location>
</feature>
<protein>
    <submittedName>
        <fullName evidence="2">Helix-turn-helix domain-containing protein</fullName>
    </submittedName>
</protein>
<name>A0ABW2ESL4_9BACI</name>
<proteinExistence type="predicted"/>
<dbReference type="InterPro" id="IPR001387">
    <property type="entry name" value="Cro/C1-type_HTH"/>
</dbReference>
<dbReference type="EMBL" id="JBHSZV010000062">
    <property type="protein sequence ID" value="MFC7063971.1"/>
    <property type="molecule type" value="Genomic_DNA"/>
</dbReference>
<dbReference type="InterPro" id="IPR010982">
    <property type="entry name" value="Lambda_DNA-bd_dom_sf"/>
</dbReference>
<dbReference type="Pfam" id="PF13443">
    <property type="entry name" value="HTH_26"/>
    <property type="match status" value="1"/>
</dbReference>
<gene>
    <name evidence="2" type="ORF">ACFQIC_19420</name>
</gene>
<dbReference type="CDD" id="cd00093">
    <property type="entry name" value="HTH_XRE"/>
    <property type="match status" value="1"/>
</dbReference>
<dbReference type="Proteomes" id="UP001596410">
    <property type="component" value="Unassembled WGS sequence"/>
</dbReference>
<dbReference type="SMART" id="SM00530">
    <property type="entry name" value="HTH_XRE"/>
    <property type="match status" value="1"/>
</dbReference>
<evidence type="ECO:0000313" key="3">
    <source>
        <dbReference type="Proteomes" id="UP001596410"/>
    </source>
</evidence>
<comment type="caution">
    <text evidence="2">The sequence shown here is derived from an EMBL/GenBank/DDBJ whole genome shotgun (WGS) entry which is preliminary data.</text>
</comment>
<sequence>MEKIIEIKLRSLLKEKQMGQKELANKTNLTERTISELANGKTRRLPKEALEKIASVLELESINELLTLKDKE</sequence>
<organism evidence="2 3">
    <name type="scientific">Halobacillus seohaensis</name>
    <dbReference type="NCBI Taxonomy" id="447421"/>
    <lineage>
        <taxon>Bacteria</taxon>
        <taxon>Bacillati</taxon>
        <taxon>Bacillota</taxon>
        <taxon>Bacilli</taxon>
        <taxon>Bacillales</taxon>
        <taxon>Bacillaceae</taxon>
        <taxon>Halobacillus</taxon>
    </lineage>
</organism>
<evidence type="ECO:0000259" key="1">
    <source>
        <dbReference type="PROSITE" id="PS50943"/>
    </source>
</evidence>
<evidence type="ECO:0000313" key="2">
    <source>
        <dbReference type="EMBL" id="MFC7063971.1"/>
    </source>
</evidence>
<dbReference type="RefSeq" id="WP_204708404.1">
    <property type="nucleotide sequence ID" value="NZ_JBHSZV010000062.1"/>
</dbReference>
<dbReference type="PROSITE" id="PS50943">
    <property type="entry name" value="HTH_CROC1"/>
    <property type="match status" value="1"/>
</dbReference>
<accession>A0ABW2ESL4</accession>